<keyword evidence="4 7" id="KW-0472">Membrane</keyword>
<dbReference type="Pfam" id="PF00112">
    <property type="entry name" value="Peptidase_C1"/>
    <property type="match status" value="1"/>
</dbReference>
<reference evidence="10" key="1">
    <citation type="submission" date="2016-11" db="UniProtKB">
        <authorList>
            <consortium name="WormBaseParasite"/>
        </authorList>
    </citation>
    <scope>IDENTIFICATION</scope>
</reference>
<dbReference type="InterPro" id="IPR025661">
    <property type="entry name" value="Pept_asp_AS"/>
</dbReference>
<proteinExistence type="predicted"/>
<name>A0A1I8JN76_9PLAT</name>
<keyword evidence="5" id="KW-1015">Disulfide bond</keyword>
<dbReference type="GO" id="GO:0008234">
    <property type="term" value="F:cysteine-type peptidase activity"/>
    <property type="evidence" value="ECO:0007669"/>
    <property type="project" value="InterPro"/>
</dbReference>
<dbReference type="InterPro" id="IPR045263">
    <property type="entry name" value="GLUT"/>
</dbReference>
<evidence type="ECO:0000259" key="8">
    <source>
        <dbReference type="Pfam" id="PF00112"/>
    </source>
</evidence>
<dbReference type="GO" id="GO:0005886">
    <property type="term" value="C:plasma membrane"/>
    <property type="evidence" value="ECO:0007669"/>
    <property type="project" value="TreeGrafter"/>
</dbReference>
<dbReference type="GO" id="GO:0055056">
    <property type="term" value="F:D-glucose transmembrane transporter activity"/>
    <property type="evidence" value="ECO:0007669"/>
    <property type="project" value="TreeGrafter"/>
</dbReference>
<dbReference type="GO" id="GO:0046323">
    <property type="term" value="P:D-glucose import"/>
    <property type="evidence" value="ECO:0007669"/>
    <property type="project" value="TreeGrafter"/>
</dbReference>
<feature type="domain" description="Peptidase C1A papain C-terminal" evidence="8">
    <location>
        <begin position="1"/>
        <end position="62"/>
    </location>
</feature>
<dbReference type="PROSITE" id="PS00639">
    <property type="entry name" value="THIOL_PROTEASE_HIS"/>
    <property type="match status" value="1"/>
</dbReference>
<dbReference type="InterPro" id="IPR038765">
    <property type="entry name" value="Papain-like_cys_pep_sf"/>
</dbReference>
<dbReference type="Proteomes" id="UP000095280">
    <property type="component" value="Unplaced"/>
</dbReference>
<dbReference type="AlphaFoldDB" id="A0A1I8JN76"/>
<evidence type="ECO:0000256" key="5">
    <source>
        <dbReference type="ARBA" id="ARBA00023157"/>
    </source>
</evidence>
<protein>
    <submittedName>
        <fullName evidence="10">Pept_C1 domain-containing protein</fullName>
    </submittedName>
</protein>
<dbReference type="InterPro" id="IPR025660">
    <property type="entry name" value="Pept_his_AS"/>
</dbReference>
<dbReference type="Gene3D" id="1.20.1250.20">
    <property type="entry name" value="MFS general substrate transporter like domains"/>
    <property type="match status" value="1"/>
</dbReference>
<dbReference type="Gene3D" id="3.90.70.10">
    <property type="entry name" value="Cysteine proteinases"/>
    <property type="match status" value="1"/>
</dbReference>
<evidence type="ECO:0000313" key="10">
    <source>
        <dbReference type="WBParaSite" id="snap_masked-unitig_22422-processed-gene-0.1-mRNA-1"/>
    </source>
</evidence>
<accession>A0A1I8JN76</accession>
<evidence type="ECO:0000256" key="6">
    <source>
        <dbReference type="SAM" id="MobiDB-lite"/>
    </source>
</evidence>
<dbReference type="PANTHER" id="PTHR23503">
    <property type="entry name" value="SOLUTE CARRIER FAMILY 2"/>
    <property type="match status" value="1"/>
</dbReference>
<dbReference type="GO" id="GO:0070837">
    <property type="term" value="P:dehydroascorbic acid transport"/>
    <property type="evidence" value="ECO:0007669"/>
    <property type="project" value="TreeGrafter"/>
</dbReference>
<comment type="subcellular location">
    <subcellularLocation>
        <location evidence="1">Membrane</location>
    </subcellularLocation>
</comment>
<evidence type="ECO:0000256" key="7">
    <source>
        <dbReference type="SAM" id="Phobius"/>
    </source>
</evidence>
<dbReference type="PROSITE" id="PS00640">
    <property type="entry name" value="THIOL_PROTEASE_ASN"/>
    <property type="match status" value="1"/>
</dbReference>
<dbReference type="PANTHER" id="PTHR23503:SF132">
    <property type="entry name" value="SOLUTE CARRIER FAMILY 2, FACILITATED GLUCOSE TRANSPORTER MEMBER 5-LIKE"/>
    <property type="match status" value="1"/>
</dbReference>
<feature type="transmembrane region" description="Helical" evidence="7">
    <location>
        <begin position="110"/>
        <end position="131"/>
    </location>
</feature>
<feature type="compositionally biased region" description="Basic and acidic residues" evidence="6">
    <location>
        <begin position="401"/>
        <end position="411"/>
    </location>
</feature>
<dbReference type="InterPro" id="IPR000668">
    <property type="entry name" value="Peptidase_C1A_C"/>
</dbReference>
<keyword evidence="2 7" id="KW-0812">Transmembrane</keyword>
<evidence type="ECO:0000256" key="4">
    <source>
        <dbReference type="ARBA" id="ARBA00023136"/>
    </source>
</evidence>
<feature type="transmembrane region" description="Helical" evidence="7">
    <location>
        <begin position="199"/>
        <end position="217"/>
    </location>
</feature>
<feature type="transmembrane region" description="Helical" evidence="7">
    <location>
        <begin position="223"/>
        <end position="244"/>
    </location>
</feature>
<feature type="compositionally biased region" description="Basic and acidic residues" evidence="6">
    <location>
        <begin position="432"/>
        <end position="447"/>
    </location>
</feature>
<dbReference type="SUPFAM" id="SSF54001">
    <property type="entry name" value="Cysteine proteinases"/>
    <property type="match status" value="1"/>
</dbReference>
<dbReference type="SUPFAM" id="SSF103473">
    <property type="entry name" value="MFS general substrate transporter"/>
    <property type="match status" value="1"/>
</dbReference>
<feature type="transmembrane region" description="Helical" evidence="7">
    <location>
        <begin position="143"/>
        <end position="161"/>
    </location>
</feature>
<organism evidence="9 10">
    <name type="scientific">Macrostomum lignano</name>
    <dbReference type="NCBI Taxonomy" id="282301"/>
    <lineage>
        <taxon>Eukaryota</taxon>
        <taxon>Metazoa</taxon>
        <taxon>Spiralia</taxon>
        <taxon>Lophotrochozoa</taxon>
        <taxon>Platyhelminthes</taxon>
        <taxon>Rhabditophora</taxon>
        <taxon>Macrostomorpha</taxon>
        <taxon>Macrostomida</taxon>
        <taxon>Macrostomidae</taxon>
        <taxon>Macrostomum</taxon>
    </lineage>
</organism>
<evidence type="ECO:0000313" key="9">
    <source>
        <dbReference type="Proteomes" id="UP000095280"/>
    </source>
</evidence>
<feature type="transmembrane region" description="Helical" evidence="7">
    <location>
        <begin position="167"/>
        <end position="187"/>
    </location>
</feature>
<dbReference type="InterPro" id="IPR036259">
    <property type="entry name" value="MFS_trans_sf"/>
</dbReference>
<sequence length="447" mass="48688">VYNEPACSSQQLDHGVLVVGYGTLSGSDYWLVKNSWSDMWGEKGYIRMSRNKNNQCGIASTPAIQPWACIALAVFTSCFGATFTGALFLHNCIKEEQLSDRLSSRDDNRLRWMYTMTQVVWVVFAAVGGFMTSLISERFGRRTGLVMANVFSVLAAISIAPNTRCELAYFCLTIPMTSMYVTEIVPIRLRGAIGSSGQLSITIGIFVGGLVGLEQALNREKYWVVAIALSGLPSLVSSIALPLLPESPRFLYLNKGDEAAAKQAVQRFCAPAEVDEAMLALKSEKVKMEQQGGGGEVLYWDSVYQQAVPHGPADHPEVRGRRLLLLLSLAIVLVSLVASADICYGSAAETSNALVVLTYYTLEKSLGHFVYLIYIVCRSPPACTDDIADELSAKLGGPRTEAGDQQKESHTRSIRPSGHPGNAAKATLISMEVRHEKRKTKEQGSDG</sequence>
<evidence type="ECO:0000256" key="3">
    <source>
        <dbReference type="ARBA" id="ARBA00022989"/>
    </source>
</evidence>
<evidence type="ECO:0000256" key="1">
    <source>
        <dbReference type="ARBA" id="ARBA00004370"/>
    </source>
</evidence>
<keyword evidence="3 7" id="KW-1133">Transmembrane helix</keyword>
<keyword evidence="9" id="KW-1185">Reference proteome</keyword>
<dbReference type="GO" id="GO:0006508">
    <property type="term" value="P:proteolysis"/>
    <property type="evidence" value="ECO:0007669"/>
    <property type="project" value="InterPro"/>
</dbReference>
<dbReference type="Pfam" id="PF00083">
    <property type="entry name" value="Sugar_tr"/>
    <property type="match status" value="1"/>
</dbReference>
<feature type="region of interest" description="Disordered" evidence="6">
    <location>
        <begin position="394"/>
        <end position="447"/>
    </location>
</feature>
<dbReference type="InterPro" id="IPR005828">
    <property type="entry name" value="MFS_sugar_transport-like"/>
</dbReference>
<dbReference type="WBParaSite" id="snap_masked-unitig_22422-processed-gene-0.1-mRNA-1">
    <property type="protein sequence ID" value="snap_masked-unitig_22422-processed-gene-0.1-mRNA-1"/>
    <property type="gene ID" value="snap_masked-unitig_22422-processed-gene-0.1"/>
</dbReference>
<feature type="transmembrane region" description="Helical" evidence="7">
    <location>
        <begin position="67"/>
        <end position="90"/>
    </location>
</feature>
<evidence type="ECO:0000256" key="2">
    <source>
        <dbReference type="ARBA" id="ARBA00022692"/>
    </source>
</evidence>